<keyword evidence="1" id="KW-0812">Transmembrane</keyword>
<accession>A0AAV7J9J5</accession>
<dbReference type="AlphaFoldDB" id="A0AAV7J9J5"/>
<dbReference type="EMBL" id="JAHXZJ010000001">
    <property type="protein sequence ID" value="KAH0568708.1"/>
    <property type="molecule type" value="Genomic_DNA"/>
</dbReference>
<comment type="caution">
    <text evidence="2">The sequence shown here is derived from an EMBL/GenBank/DDBJ whole genome shotgun (WGS) entry which is preliminary data.</text>
</comment>
<evidence type="ECO:0000256" key="1">
    <source>
        <dbReference type="SAM" id="Phobius"/>
    </source>
</evidence>
<keyword evidence="1" id="KW-0472">Membrane</keyword>
<evidence type="ECO:0000313" key="2">
    <source>
        <dbReference type="EMBL" id="KAH0568708.1"/>
    </source>
</evidence>
<keyword evidence="3" id="KW-1185">Reference proteome</keyword>
<organism evidence="2 3">
    <name type="scientific">Cotesia glomerata</name>
    <name type="common">Lepidopteran parasitic wasp</name>
    <name type="synonym">Apanteles glomeratus</name>
    <dbReference type="NCBI Taxonomy" id="32391"/>
    <lineage>
        <taxon>Eukaryota</taxon>
        <taxon>Metazoa</taxon>
        <taxon>Ecdysozoa</taxon>
        <taxon>Arthropoda</taxon>
        <taxon>Hexapoda</taxon>
        <taxon>Insecta</taxon>
        <taxon>Pterygota</taxon>
        <taxon>Neoptera</taxon>
        <taxon>Endopterygota</taxon>
        <taxon>Hymenoptera</taxon>
        <taxon>Apocrita</taxon>
        <taxon>Ichneumonoidea</taxon>
        <taxon>Braconidae</taxon>
        <taxon>Microgastrinae</taxon>
        <taxon>Cotesia</taxon>
    </lineage>
</organism>
<name>A0AAV7J9J5_COTGL</name>
<protein>
    <submittedName>
        <fullName evidence="2">Uncharacterized protein</fullName>
    </submittedName>
</protein>
<feature type="transmembrane region" description="Helical" evidence="1">
    <location>
        <begin position="40"/>
        <end position="57"/>
    </location>
</feature>
<proteinExistence type="predicted"/>
<gene>
    <name evidence="2" type="ORF">KQX54_021398</name>
</gene>
<sequence>MPAVKGETNKKSIMQHSQARCAFLNKYKGKGKCRYSPDDVWLYFFAFLGSYFSSVRVENTRSMNEKSLVVNGAHASNRKAHYANVISNTQHIQLGMQEVVLVMMMVIPHPHPTDDDGRMGWWK</sequence>
<keyword evidence="1" id="KW-1133">Transmembrane helix</keyword>
<evidence type="ECO:0000313" key="3">
    <source>
        <dbReference type="Proteomes" id="UP000826195"/>
    </source>
</evidence>
<reference evidence="2 3" key="1">
    <citation type="journal article" date="2021" name="J. Hered.">
        <title>A chromosome-level genome assembly of the parasitoid wasp, Cotesia glomerata (Hymenoptera: Braconidae).</title>
        <authorList>
            <person name="Pinto B.J."/>
            <person name="Weis J.J."/>
            <person name="Gamble T."/>
            <person name="Ode P.J."/>
            <person name="Paul R."/>
            <person name="Zaspel J.M."/>
        </authorList>
    </citation>
    <scope>NUCLEOTIDE SEQUENCE [LARGE SCALE GENOMIC DNA]</scope>
    <source>
        <strain evidence="2">CgM1</strain>
    </source>
</reference>
<dbReference type="Proteomes" id="UP000826195">
    <property type="component" value="Unassembled WGS sequence"/>
</dbReference>